<reference evidence="2" key="2">
    <citation type="submission" date="2021-09" db="EMBL/GenBank/DDBJ databases">
        <authorList>
            <person name="Jia N."/>
            <person name="Wang J."/>
            <person name="Shi W."/>
            <person name="Du L."/>
            <person name="Sun Y."/>
            <person name="Zhan W."/>
            <person name="Jiang J."/>
            <person name="Wang Q."/>
            <person name="Zhang B."/>
            <person name="Ji P."/>
            <person name="Sakyi L.B."/>
            <person name="Cui X."/>
            <person name="Yuan T."/>
            <person name="Jiang B."/>
            <person name="Yang W."/>
            <person name="Lam T.T.-Y."/>
            <person name="Chang Q."/>
            <person name="Ding S."/>
            <person name="Wang X."/>
            <person name="Zhu J."/>
            <person name="Ruan X."/>
            <person name="Zhao L."/>
            <person name="Wei J."/>
            <person name="Que T."/>
            <person name="Du C."/>
            <person name="Cheng J."/>
            <person name="Dai P."/>
            <person name="Han X."/>
            <person name="Huang E."/>
            <person name="Gao Y."/>
            <person name="Liu J."/>
            <person name="Shao H."/>
            <person name="Ye R."/>
            <person name="Li L."/>
            <person name="Wei W."/>
            <person name="Wang X."/>
            <person name="Wang C."/>
            <person name="Huo Q."/>
            <person name="Li W."/>
            <person name="Guo W."/>
            <person name="Chen H."/>
            <person name="Chen S."/>
            <person name="Zhou L."/>
            <person name="Zhou L."/>
            <person name="Ni X."/>
            <person name="Tian J."/>
            <person name="Zhou Y."/>
            <person name="Sheng Y."/>
            <person name="Liu T."/>
            <person name="Pan Y."/>
            <person name="Xia L."/>
            <person name="Li J."/>
            <person name="Zhao F."/>
            <person name="Cao W."/>
        </authorList>
    </citation>
    <scope>NUCLEOTIDE SEQUENCE</scope>
    <source>
        <strain evidence="2">Rmic-2018</strain>
        <tissue evidence="2">Larvae</tissue>
    </source>
</reference>
<feature type="compositionally biased region" description="Polar residues" evidence="1">
    <location>
        <begin position="65"/>
        <end position="78"/>
    </location>
</feature>
<comment type="caution">
    <text evidence="2">The sequence shown here is derived from an EMBL/GenBank/DDBJ whole genome shotgun (WGS) entry which is preliminary data.</text>
</comment>
<feature type="region of interest" description="Disordered" evidence="1">
    <location>
        <begin position="113"/>
        <end position="142"/>
    </location>
</feature>
<organism evidence="2 3">
    <name type="scientific">Rhipicephalus microplus</name>
    <name type="common">Cattle tick</name>
    <name type="synonym">Boophilus microplus</name>
    <dbReference type="NCBI Taxonomy" id="6941"/>
    <lineage>
        <taxon>Eukaryota</taxon>
        <taxon>Metazoa</taxon>
        <taxon>Ecdysozoa</taxon>
        <taxon>Arthropoda</taxon>
        <taxon>Chelicerata</taxon>
        <taxon>Arachnida</taxon>
        <taxon>Acari</taxon>
        <taxon>Parasitiformes</taxon>
        <taxon>Ixodida</taxon>
        <taxon>Ixodoidea</taxon>
        <taxon>Ixodidae</taxon>
        <taxon>Rhipicephalinae</taxon>
        <taxon>Rhipicephalus</taxon>
        <taxon>Boophilus</taxon>
    </lineage>
</organism>
<evidence type="ECO:0000256" key="1">
    <source>
        <dbReference type="SAM" id="MobiDB-lite"/>
    </source>
</evidence>
<accession>A0A9J6DTT9</accession>
<gene>
    <name evidence="2" type="ORF">HPB51_010690</name>
</gene>
<sequence length="235" mass="26824">MNHLLKELNLLSNCSRRSWYLRFVYDRKPAARTSAPGRSHSGHFNRYCSQAQDGDETEAEASFGFESTSRGPDNKPSTMETDLLELFVHFRMQQESHHGKRHSTEVRITRRGLDSKCHSKDKKTTASRTMSNSNSKRPGAGKFIISSSKLAEEEDEFKGDEVFDHETGRSKLTKQGAVDIMTQLRDFLRVNSPSEEHDLRKGSGISQVQMILDMHVKITAFSDRSPLFEVIYEHL</sequence>
<protein>
    <submittedName>
        <fullName evidence="2">Uncharacterized protein</fullName>
    </submittedName>
</protein>
<feature type="region of interest" description="Disordered" evidence="1">
    <location>
        <begin position="58"/>
        <end position="78"/>
    </location>
</feature>
<feature type="compositionally biased region" description="Polar residues" evidence="1">
    <location>
        <begin position="126"/>
        <end position="136"/>
    </location>
</feature>
<feature type="compositionally biased region" description="Basic and acidic residues" evidence="1">
    <location>
        <begin position="113"/>
        <end position="124"/>
    </location>
</feature>
<evidence type="ECO:0000313" key="3">
    <source>
        <dbReference type="Proteomes" id="UP000821866"/>
    </source>
</evidence>
<dbReference type="Proteomes" id="UP000821866">
    <property type="component" value="Unassembled WGS sequence"/>
</dbReference>
<proteinExistence type="predicted"/>
<dbReference type="AlphaFoldDB" id="A0A9J6DTT9"/>
<name>A0A9J6DTT9_RHIMP</name>
<evidence type="ECO:0000313" key="2">
    <source>
        <dbReference type="EMBL" id="KAH8025629.1"/>
    </source>
</evidence>
<reference evidence="2" key="1">
    <citation type="journal article" date="2020" name="Cell">
        <title>Large-Scale Comparative Analyses of Tick Genomes Elucidate Their Genetic Diversity and Vector Capacities.</title>
        <authorList>
            <consortium name="Tick Genome and Microbiome Consortium (TIGMIC)"/>
            <person name="Jia N."/>
            <person name="Wang J."/>
            <person name="Shi W."/>
            <person name="Du L."/>
            <person name="Sun Y."/>
            <person name="Zhan W."/>
            <person name="Jiang J.F."/>
            <person name="Wang Q."/>
            <person name="Zhang B."/>
            <person name="Ji P."/>
            <person name="Bell-Sakyi L."/>
            <person name="Cui X.M."/>
            <person name="Yuan T.T."/>
            <person name="Jiang B.G."/>
            <person name="Yang W.F."/>
            <person name="Lam T.T."/>
            <person name="Chang Q.C."/>
            <person name="Ding S.J."/>
            <person name="Wang X.J."/>
            <person name="Zhu J.G."/>
            <person name="Ruan X.D."/>
            <person name="Zhao L."/>
            <person name="Wei J.T."/>
            <person name="Ye R.Z."/>
            <person name="Que T.C."/>
            <person name="Du C.H."/>
            <person name="Zhou Y.H."/>
            <person name="Cheng J.X."/>
            <person name="Dai P.F."/>
            <person name="Guo W.B."/>
            <person name="Han X.H."/>
            <person name="Huang E.J."/>
            <person name="Li L.F."/>
            <person name="Wei W."/>
            <person name="Gao Y.C."/>
            <person name="Liu J.Z."/>
            <person name="Shao H.Z."/>
            <person name="Wang X."/>
            <person name="Wang C.C."/>
            <person name="Yang T.C."/>
            <person name="Huo Q.B."/>
            <person name="Li W."/>
            <person name="Chen H.Y."/>
            <person name="Chen S.E."/>
            <person name="Zhou L.G."/>
            <person name="Ni X.B."/>
            <person name="Tian J.H."/>
            <person name="Sheng Y."/>
            <person name="Liu T."/>
            <person name="Pan Y.S."/>
            <person name="Xia L.Y."/>
            <person name="Li J."/>
            <person name="Zhao F."/>
            <person name="Cao W.C."/>
        </authorList>
    </citation>
    <scope>NUCLEOTIDE SEQUENCE</scope>
    <source>
        <strain evidence="2">Rmic-2018</strain>
    </source>
</reference>
<keyword evidence="3" id="KW-1185">Reference proteome</keyword>
<dbReference type="EMBL" id="JABSTU010000007">
    <property type="protein sequence ID" value="KAH8025629.1"/>
    <property type="molecule type" value="Genomic_DNA"/>
</dbReference>